<dbReference type="Proteomes" id="UP000001056">
    <property type="component" value="Unassembled WGS sequence"/>
</dbReference>
<name>Q2GU53_CHAGB</name>
<evidence type="ECO:0000313" key="2">
    <source>
        <dbReference type="EMBL" id="EAQ84487.1"/>
    </source>
</evidence>
<evidence type="ECO:0000313" key="3">
    <source>
        <dbReference type="Proteomes" id="UP000001056"/>
    </source>
</evidence>
<dbReference type="Gene3D" id="2.120.10.70">
    <property type="entry name" value="Fucose-specific lectin"/>
    <property type="match status" value="1"/>
</dbReference>
<dbReference type="Pfam" id="PF07938">
    <property type="entry name" value="Fungal_lectin"/>
    <property type="match status" value="1"/>
</dbReference>
<gene>
    <name evidence="2" type="ORF">CHGG_08501</name>
</gene>
<comment type="similarity">
    <text evidence="1">Belongs to the fungal fucose-specific lectin family.</text>
</comment>
<dbReference type="AlphaFoldDB" id="Q2GU53"/>
<proteinExistence type="inferred from homology"/>
<dbReference type="HOGENOM" id="CLU_057373_0_0_1"/>
<dbReference type="InParanoid" id="Q2GU53"/>
<dbReference type="VEuPathDB" id="FungiDB:CHGG_08501"/>
<organism evidence="2 3">
    <name type="scientific">Chaetomium globosum (strain ATCC 6205 / CBS 148.51 / DSM 1962 / NBRC 6347 / NRRL 1970)</name>
    <name type="common">Soil fungus</name>
    <dbReference type="NCBI Taxonomy" id="306901"/>
    <lineage>
        <taxon>Eukaryota</taxon>
        <taxon>Fungi</taxon>
        <taxon>Dikarya</taxon>
        <taxon>Ascomycota</taxon>
        <taxon>Pezizomycotina</taxon>
        <taxon>Sordariomycetes</taxon>
        <taxon>Sordariomycetidae</taxon>
        <taxon>Sordariales</taxon>
        <taxon>Chaetomiaceae</taxon>
        <taxon>Chaetomium</taxon>
    </lineage>
</organism>
<dbReference type="RefSeq" id="XP_001226428.1">
    <property type="nucleotide sequence ID" value="XM_001226427.1"/>
</dbReference>
<sequence>MAPILNRSNLGAIAFADGNGDHIRIYYQDAEGYIRETFYDNGNGWAQRPEDVIGKGKLNTGIAAIAWANGTQRCYSGGAAGGWYDGALTRARFQAAPYSQVGAVPFSVDNADIRVYYQDNENKVAEAVLQPATETWVKGNLDLPPAIPGTSISAVSSANRPNQRVWVYYQLANTQPVEYVLQPQRGWVVGGYNPSGTFAPGAYISAVHWGDYNINVFAVNDQNTVVRTAWTKAGSWQGTTALQTVITDAPVASIHVPTMADWIRAYTQPSGQLISELGSNDGGASFVTMQSTIPVDR</sequence>
<dbReference type="InterPro" id="IPR012475">
    <property type="entry name" value="Fungal_lectin"/>
</dbReference>
<dbReference type="OrthoDB" id="407298at2759"/>
<accession>Q2GU53</accession>
<dbReference type="OMA" id="MAITERC"/>
<protein>
    <submittedName>
        <fullName evidence="2">Uncharacterized protein</fullName>
    </submittedName>
</protein>
<dbReference type="EMBL" id="CH408034">
    <property type="protein sequence ID" value="EAQ84487.1"/>
    <property type="molecule type" value="Genomic_DNA"/>
</dbReference>
<reference evidence="3" key="1">
    <citation type="journal article" date="2015" name="Genome Announc.">
        <title>Draft genome sequence of the cellulolytic fungus Chaetomium globosum.</title>
        <authorList>
            <person name="Cuomo C.A."/>
            <person name="Untereiner W.A."/>
            <person name="Ma L.-J."/>
            <person name="Grabherr M."/>
            <person name="Birren B.W."/>
        </authorList>
    </citation>
    <scope>NUCLEOTIDE SEQUENCE [LARGE SCALE GENOMIC DNA]</scope>
    <source>
        <strain evidence="3">ATCC 6205 / CBS 148.51 / DSM 1962 / NBRC 6347 / NRRL 1970</strain>
    </source>
</reference>
<keyword evidence="3" id="KW-1185">Reference proteome</keyword>
<evidence type="ECO:0000256" key="1">
    <source>
        <dbReference type="ARBA" id="ARBA00009042"/>
    </source>
</evidence>
<dbReference type="eggNOG" id="ENOG502SNJJ">
    <property type="taxonomic scope" value="Eukaryota"/>
</dbReference>
<dbReference type="GeneID" id="4395036"/>
<dbReference type="SUPFAM" id="SSF89372">
    <property type="entry name" value="Fucose-specific lectin"/>
    <property type="match status" value="1"/>
</dbReference>